<dbReference type="AlphaFoldDB" id="A0A4U0WXC6"/>
<name>A0A4U0WXC6_9PEZI</name>
<comment type="caution">
    <text evidence="2">The sequence shown here is derived from an EMBL/GenBank/DDBJ whole genome shotgun (WGS) entry which is preliminary data.</text>
</comment>
<dbReference type="Proteomes" id="UP000308768">
    <property type="component" value="Unassembled WGS sequence"/>
</dbReference>
<evidence type="ECO:0000313" key="2">
    <source>
        <dbReference type="EMBL" id="TKA68051.1"/>
    </source>
</evidence>
<dbReference type="EMBL" id="NAJN01000851">
    <property type="protein sequence ID" value="TKA68051.1"/>
    <property type="molecule type" value="Genomic_DNA"/>
</dbReference>
<feature type="non-terminal residue" evidence="2">
    <location>
        <position position="1"/>
    </location>
</feature>
<evidence type="ECO:0000256" key="1">
    <source>
        <dbReference type="SAM" id="MobiDB-lite"/>
    </source>
</evidence>
<protein>
    <submittedName>
        <fullName evidence="2">Uncharacterized protein</fullName>
    </submittedName>
</protein>
<gene>
    <name evidence="2" type="ORF">B0A49_08591</name>
</gene>
<sequence>LGADPDATLPEAAGIEPLVETVGRTITSGTPPLDPALTNDLAAVEKLTVGRTTVGGKPPLDPGTSLDEDSTAEVGASSDEGAAAPANELDVVALELDVDVVGWTILEGAPALEPSLGLDSELDVELDTAAGEASELVEDVVWVDVVVTEGRAPLLVGEVTEVALKLSVVEFAGAVDSVTVTTTTLVERALGEVGDSVVVTNVLVSVDATEAAADVWYVGGSSPALCRLASIDAYVGGVEVGVLDELEISEVDELDDSVALLLVKA</sequence>
<reference evidence="2 3" key="1">
    <citation type="submission" date="2017-03" db="EMBL/GenBank/DDBJ databases">
        <title>Genomes of endolithic fungi from Antarctica.</title>
        <authorList>
            <person name="Coleine C."/>
            <person name="Masonjones S."/>
            <person name="Stajich J.E."/>
        </authorList>
    </citation>
    <scope>NUCLEOTIDE SEQUENCE [LARGE SCALE GENOMIC DNA]</scope>
    <source>
        <strain evidence="2 3">CCFEE 5187</strain>
    </source>
</reference>
<evidence type="ECO:0000313" key="3">
    <source>
        <dbReference type="Proteomes" id="UP000308768"/>
    </source>
</evidence>
<organism evidence="2 3">
    <name type="scientific">Cryomyces minteri</name>
    <dbReference type="NCBI Taxonomy" id="331657"/>
    <lineage>
        <taxon>Eukaryota</taxon>
        <taxon>Fungi</taxon>
        <taxon>Dikarya</taxon>
        <taxon>Ascomycota</taxon>
        <taxon>Pezizomycotina</taxon>
        <taxon>Dothideomycetes</taxon>
        <taxon>Dothideomycetes incertae sedis</taxon>
        <taxon>Cryomyces</taxon>
    </lineage>
</organism>
<feature type="region of interest" description="Disordered" evidence="1">
    <location>
        <begin position="49"/>
        <end position="83"/>
    </location>
</feature>
<accession>A0A4U0WXC6</accession>
<proteinExistence type="predicted"/>
<keyword evidence="3" id="KW-1185">Reference proteome</keyword>